<organism evidence="1 2">
    <name type="scientific">Paenibacillus filicis</name>
    <dbReference type="NCBI Taxonomy" id="669464"/>
    <lineage>
        <taxon>Bacteria</taxon>
        <taxon>Bacillati</taxon>
        <taxon>Bacillota</taxon>
        <taxon>Bacilli</taxon>
        <taxon>Bacillales</taxon>
        <taxon>Paenibacillaceae</taxon>
        <taxon>Paenibacillus</taxon>
    </lineage>
</organism>
<accession>A0ABU9DKL8</accession>
<dbReference type="RefSeq" id="WP_341415879.1">
    <property type="nucleotide sequence ID" value="NZ_JBBPCC010000007.1"/>
</dbReference>
<evidence type="ECO:0000313" key="2">
    <source>
        <dbReference type="Proteomes" id="UP001469365"/>
    </source>
</evidence>
<evidence type="ECO:0008006" key="3">
    <source>
        <dbReference type="Google" id="ProtNLM"/>
    </source>
</evidence>
<protein>
    <recommendedName>
        <fullName evidence="3">Alpha/beta hydrolase</fullName>
    </recommendedName>
</protein>
<comment type="caution">
    <text evidence="1">The sequence shown here is derived from an EMBL/GenBank/DDBJ whole genome shotgun (WGS) entry which is preliminary data.</text>
</comment>
<dbReference type="Proteomes" id="UP001469365">
    <property type="component" value="Unassembled WGS sequence"/>
</dbReference>
<sequence>MIHSILYCRVISTNGPMPFGQPSRLSWSVRLGEGIYSGAHQFEMPDASTVDEVRQKPALAIWGEADRTLHAEHFLPLFMELFPSAPVHWLPGVGHYCLEDAPDEIGHLIADFIQEN</sequence>
<dbReference type="Gene3D" id="3.40.50.1820">
    <property type="entry name" value="alpha/beta hydrolase"/>
    <property type="match status" value="1"/>
</dbReference>
<proteinExistence type="predicted"/>
<dbReference type="InterPro" id="IPR029058">
    <property type="entry name" value="AB_hydrolase_fold"/>
</dbReference>
<name>A0ABU9DKL8_9BACL</name>
<reference evidence="1 2" key="1">
    <citation type="submission" date="2024-04" db="EMBL/GenBank/DDBJ databases">
        <title>draft genome sequnece of Paenibacillus filicis.</title>
        <authorList>
            <person name="Kim D.-U."/>
        </authorList>
    </citation>
    <scope>NUCLEOTIDE SEQUENCE [LARGE SCALE GENOMIC DNA]</scope>
    <source>
        <strain evidence="1 2">KACC14197</strain>
    </source>
</reference>
<dbReference type="EMBL" id="JBBPCC010000007">
    <property type="protein sequence ID" value="MEK8128791.1"/>
    <property type="molecule type" value="Genomic_DNA"/>
</dbReference>
<gene>
    <name evidence="1" type="ORF">WMW72_12830</name>
</gene>
<evidence type="ECO:0000313" key="1">
    <source>
        <dbReference type="EMBL" id="MEK8128791.1"/>
    </source>
</evidence>
<keyword evidence="2" id="KW-1185">Reference proteome</keyword>
<dbReference type="SUPFAM" id="SSF53474">
    <property type="entry name" value="alpha/beta-Hydrolases"/>
    <property type="match status" value="1"/>
</dbReference>